<comment type="similarity">
    <text evidence="1">Belongs to the bacterial/plant glucose-1-phosphate adenylyltransferase family.</text>
</comment>
<dbReference type="Pfam" id="PF24894">
    <property type="entry name" value="Hexapep_GlmU"/>
    <property type="match status" value="1"/>
</dbReference>
<accession>A0A9D1T7G0</accession>
<dbReference type="InterPro" id="IPR011831">
    <property type="entry name" value="ADP-Glc_PPase"/>
</dbReference>
<dbReference type="Proteomes" id="UP000886723">
    <property type="component" value="Unassembled WGS sequence"/>
</dbReference>
<dbReference type="NCBIfam" id="TIGR02092">
    <property type="entry name" value="glgD"/>
    <property type="match status" value="1"/>
</dbReference>
<dbReference type="EMBL" id="DVON01000292">
    <property type="protein sequence ID" value="HIV14216.1"/>
    <property type="molecule type" value="Genomic_DNA"/>
</dbReference>
<protein>
    <submittedName>
        <fullName evidence="5">Glucose-1-phosphate adenylyltransferase subunit GlgD</fullName>
        <ecNumber evidence="5">2.7.7.27</ecNumber>
    </submittedName>
</protein>
<keyword evidence="2" id="KW-0320">Glycogen biosynthesis</keyword>
<evidence type="ECO:0000256" key="2">
    <source>
        <dbReference type="ARBA" id="ARBA00023056"/>
    </source>
</evidence>
<dbReference type="InterPro" id="IPR011004">
    <property type="entry name" value="Trimer_LpxA-like_sf"/>
</dbReference>
<evidence type="ECO:0000313" key="6">
    <source>
        <dbReference type="Proteomes" id="UP000886723"/>
    </source>
</evidence>
<proteinExistence type="inferred from homology"/>
<comment type="caution">
    <text evidence="5">The sequence shown here is derived from an EMBL/GenBank/DDBJ whole genome shotgun (WGS) entry which is preliminary data.</text>
</comment>
<dbReference type="CDD" id="cd04651">
    <property type="entry name" value="LbH_G1P_AT_C"/>
    <property type="match status" value="1"/>
</dbReference>
<dbReference type="InterPro" id="IPR011832">
    <property type="entry name" value="GlgDAde_trans"/>
</dbReference>
<evidence type="ECO:0000313" key="5">
    <source>
        <dbReference type="EMBL" id="HIV14216.1"/>
    </source>
</evidence>
<reference evidence="5" key="1">
    <citation type="submission" date="2020-10" db="EMBL/GenBank/DDBJ databases">
        <authorList>
            <person name="Gilroy R."/>
        </authorList>
    </citation>
    <scope>NUCLEOTIDE SEQUENCE</scope>
    <source>
        <strain evidence="5">ChiBcec2-4451</strain>
    </source>
</reference>
<dbReference type="InterPro" id="IPR056818">
    <property type="entry name" value="GlmU/GlgC-like_hexapep"/>
</dbReference>
<organism evidence="5 6">
    <name type="scientific">Candidatus Pullilachnospira stercoravium</name>
    <dbReference type="NCBI Taxonomy" id="2840913"/>
    <lineage>
        <taxon>Bacteria</taxon>
        <taxon>Bacillati</taxon>
        <taxon>Bacillota</taxon>
        <taxon>Clostridia</taxon>
        <taxon>Lachnospirales</taxon>
        <taxon>Lachnospiraceae</taxon>
        <taxon>Lachnospiraceae incertae sedis</taxon>
        <taxon>Candidatus Pullilachnospira</taxon>
    </lineage>
</organism>
<dbReference type="Pfam" id="PF00483">
    <property type="entry name" value="NTP_transferase"/>
    <property type="match status" value="1"/>
</dbReference>
<dbReference type="PANTHER" id="PTHR43523">
    <property type="entry name" value="GLUCOSE-1-PHOSPHATE ADENYLYLTRANSFERASE-RELATED"/>
    <property type="match status" value="1"/>
</dbReference>
<dbReference type="InterPro" id="IPR005835">
    <property type="entry name" value="NTP_transferase_dom"/>
</dbReference>
<keyword evidence="5" id="KW-0808">Transferase</keyword>
<dbReference type="Gene3D" id="2.160.10.10">
    <property type="entry name" value="Hexapeptide repeat proteins"/>
    <property type="match status" value="1"/>
</dbReference>
<evidence type="ECO:0000256" key="1">
    <source>
        <dbReference type="ARBA" id="ARBA00010443"/>
    </source>
</evidence>
<sequence>MERALGIINFSGNHIWVDGMQDYRPIGAFSFLGRYRVIDFPISNMTNSGIDQIQVYIQRKPRSLVEHLGTGRQYNINSKRGNLQILFSRDRAENILYKNDVAAFAENMDYIESANCNYVIIAPAYMIYVQDYSEALESHIQSGADISLMYHAVDNAKEHYLSCNILNLNRQKGVESIEANRGTAKNRNIFMDTYIMKKELFMDLVKQARKLSSMYTLHDIVNSKCSELDVRAISHHGYFASITDFKSYYDANMSLINFKTAEEVFQDEWPVYTRTNDSCPTRYFESATVKNSVVSNGCLIEGDLENSVIGRGCTIRKGAVIRNCILLPGVTVGKDAVLENQVVDKNARIIHPMEIVASPEQPGYIRRDDVV</sequence>
<evidence type="ECO:0000259" key="4">
    <source>
        <dbReference type="Pfam" id="PF24894"/>
    </source>
</evidence>
<dbReference type="SUPFAM" id="SSF53448">
    <property type="entry name" value="Nucleotide-diphospho-sugar transferases"/>
    <property type="match status" value="1"/>
</dbReference>
<dbReference type="InterPro" id="IPR029044">
    <property type="entry name" value="Nucleotide-diphossugar_trans"/>
</dbReference>
<feature type="domain" description="Nucleotidyl transferase" evidence="3">
    <location>
        <begin position="28"/>
        <end position="255"/>
    </location>
</feature>
<dbReference type="CDD" id="cd02508">
    <property type="entry name" value="ADP_Glucose_PP"/>
    <property type="match status" value="1"/>
</dbReference>
<dbReference type="SUPFAM" id="SSF51161">
    <property type="entry name" value="Trimeric LpxA-like enzymes"/>
    <property type="match status" value="1"/>
</dbReference>
<dbReference type="GO" id="GO:0008878">
    <property type="term" value="F:glucose-1-phosphate adenylyltransferase activity"/>
    <property type="evidence" value="ECO:0007669"/>
    <property type="project" value="UniProtKB-EC"/>
</dbReference>
<dbReference type="GO" id="GO:0005978">
    <property type="term" value="P:glycogen biosynthetic process"/>
    <property type="evidence" value="ECO:0007669"/>
    <property type="project" value="UniProtKB-KW"/>
</dbReference>
<feature type="domain" description="Glucose-1-phosphate adenylyltransferase/Bifunctional protein GlmU-like C-terminal hexapeptide" evidence="4">
    <location>
        <begin position="286"/>
        <end position="358"/>
    </location>
</feature>
<dbReference type="Gene3D" id="3.90.550.10">
    <property type="entry name" value="Spore Coat Polysaccharide Biosynthesis Protein SpsA, Chain A"/>
    <property type="match status" value="1"/>
</dbReference>
<gene>
    <name evidence="5" type="primary">glgD</name>
    <name evidence="5" type="ORF">IAA63_13920</name>
</gene>
<dbReference type="AlphaFoldDB" id="A0A9D1T7G0"/>
<name>A0A9D1T7G0_9FIRM</name>
<evidence type="ECO:0000259" key="3">
    <source>
        <dbReference type="Pfam" id="PF00483"/>
    </source>
</evidence>
<dbReference type="PANTHER" id="PTHR43523:SF6">
    <property type="entry name" value="GLYCOGEN BIOSYNTHESIS PROTEIN GLGD"/>
    <property type="match status" value="1"/>
</dbReference>
<keyword evidence="5" id="KW-0548">Nucleotidyltransferase</keyword>
<reference evidence="5" key="2">
    <citation type="journal article" date="2021" name="PeerJ">
        <title>Extensive microbial diversity within the chicken gut microbiome revealed by metagenomics and culture.</title>
        <authorList>
            <person name="Gilroy R."/>
            <person name="Ravi A."/>
            <person name="Getino M."/>
            <person name="Pursley I."/>
            <person name="Horton D.L."/>
            <person name="Alikhan N.F."/>
            <person name="Baker D."/>
            <person name="Gharbi K."/>
            <person name="Hall N."/>
            <person name="Watson M."/>
            <person name="Adriaenssens E.M."/>
            <person name="Foster-Nyarko E."/>
            <person name="Jarju S."/>
            <person name="Secka A."/>
            <person name="Antonio M."/>
            <person name="Oren A."/>
            <person name="Chaudhuri R.R."/>
            <person name="La Ragione R."/>
            <person name="Hildebrand F."/>
            <person name="Pallen M.J."/>
        </authorList>
    </citation>
    <scope>NUCLEOTIDE SEQUENCE</scope>
    <source>
        <strain evidence="5">ChiBcec2-4451</strain>
    </source>
</reference>
<dbReference type="EC" id="2.7.7.27" evidence="5"/>